<reference evidence="4" key="3">
    <citation type="submission" date="2016-11" db="EMBL/GenBank/DDBJ databases">
        <authorList>
            <person name="Varghese N."/>
            <person name="Submissions S."/>
        </authorList>
    </citation>
    <scope>NUCLEOTIDE SEQUENCE [LARGE SCALE GENOMIC DNA]</scope>
    <source>
        <strain evidence="4">DSM 27989</strain>
    </source>
</reference>
<dbReference type="RefSeq" id="WP_072930749.1">
    <property type="nucleotide sequence ID" value="NZ_BMFL01000015.1"/>
</dbReference>
<gene>
    <name evidence="2" type="ORF">GCM10010984_23240</name>
    <name evidence="3" type="ORF">SAMN05443634_104248</name>
</gene>
<dbReference type="Proteomes" id="UP000184120">
    <property type="component" value="Unassembled WGS sequence"/>
</dbReference>
<protein>
    <submittedName>
        <fullName evidence="2">DNA-deoxyinosine glycosylase</fullName>
    </submittedName>
    <submittedName>
        <fullName evidence="3">G/U mismatch-specific uracil-DNA glycosylase</fullName>
    </submittedName>
</protein>
<proteinExistence type="predicted"/>
<dbReference type="EMBL" id="BMFL01000015">
    <property type="protein sequence ID" value="GGF05351.1"/>
    <property type="molecule type" value="Genomic_DNA"/>
</dbReference>
<sequence>MIKQSFSPIIGKEPTILILGSLPGDLSIKMNQYYAHPRNRFWQLMFKIFNRDYSEDYAERVQLIKENNIVLWDVTYSAIRAGSMDSNMKGEILNLIQELLDEHQTINKILFNGKKSEQLFMKNFEKNPSIRYFSLPSTSPANAKFSTEDLIKVWKEAIDY</sequence>
<dbReference type="InterPro" id="IPR036895">
    <property type="entry name" value="Uracil-DNA_glycosylase-like_sf"/>
</dbReference>
<dbReference type="Gene3D" id="3.40.470.10">
    <property type="entry name" value="Uracil-DNA glycosylase-like domain"/>
    <property type="match status" value="1"/>
</dbReference>
<reference evidence="5" key="4">
    <citation type="journal article" date="2019" name="Int. J. Syst. Evol. Microbiol.">
        <title>The Global Catalogue of Microorganisms (GCM) 10K type strain sequencing project: providing services to taxonomists for standard genome sequencing and annotation.</title>
        <authorList>
            <consortium name="The Broad Institute Genomics Platform"/>
            <consortium name="The Broad Institute Genome Sequencing Center for Infectious Disease"/>
            <person name="Wu L."/>
            <person name="Ma J."/>
        </authorList>
    </citation>
    <scope>NUCLEOTIDE SEQUENCE [LARGE SCALE GENOMIC DNA]</scope>
    <source>
        <strain evidence="5">CGMCC 1.12707</strain>
    </source>
</reference>
<accession>A0A1M6WBF9</accession>
<organism evidence="3 4">
    <name type="scientific">Chishuiella changwenlii</name>
    <dbReference type="NCBI Taxonomy" id="1434701"/>
    <lineage>
        <taxon>Bacteria</taxon>
        <taxon>Pseudomonadati</taxon>
        <taxon>Bacteroidota</taxon>
        <taxon>Flavobacteriia</taxon>
        <taxon>Flavobacteriales</taxon>
        <taxon>Weeksellaceae</taxon>
        <taxon>Chishuiella</taxon>
    </lineage>
</organism>
<dbReference type="InterPro" id="IPR026353">
    <property type="entry name" value="Hypoxan-DNA_Glyclase"/>
</dbReference>
<dbReference type="InterPro" id="IPR005122">
    <property type="entry name" value="Uracil-DNA_glycosylase-like"/>
</dbReference>
<evidence type="ECO:0000313" key="2">
    <source>
        <dbReference type="EMBL" id="GGF05351.1"/>
    </source>
</evidence>
<dbReference type="Proteomes" id="UP000650994">
    <property type="component" value="Unassembled WGS sequence"/>
</dbReference>
<dbReference type="SUPFAM" id="SSF52141">
    <property type="entry name" value="Uracil-DNA glycosylase-like"/>
    <property type="match status" value="1"/>
</dbReference>
<evidence type="ECO:0000313" key="4">
    <source>
        <dbReference type="Proteomes" id="UP000184120"/>
    </source>
</evidence>
<reference evidence="2" key="1">
    <citation type="journal article" date="2014" name="Int. J. Syst. Evol. Microbiol.">
        <title>Complete genome of a new Firmicutes species belonging to the dominant human colonic microbiota ('Ruminococcus bicirculans') reveals two chromosomes and a selective capacity to utilize plant glucans.</title>
        <authorList>
            <consortium name="NISC Comparative Sequencing Program"/>
            <person name="Wegmann U."/>
            <person name="Louis P."/>
            <person name="Goesmann A."/>
            <person name="Henrissat B."/>
            <person name="Duncan S.H."/>
            <person name="Flint H.J."/>
        </authorList>
    </citation>
    <scope>NUCLEOTIDE SEQUENCE</scope>
    <source>
        <strain evidence="2">CGMCC 1.12707</strain>
    </source>
</reference>
<dbReference type="OrthoDB" id="9799921at2"/>
<keyword evidence="5" id="KW-1185">Reference proteome</keyword>
<feature type="domain" description="Uracil-DNA glycosylase-like" evidence="1">
    <location>
        <begin position="13"/>
        <end position="156"/>
    </location>
</feature>
<dbReference type="STRING" id="1434701.SAMN05443634_104248"/>
<dbReference type="NCBIfam" id="TIGR04274">
    <property type="entry name" value="hypoxanDNAglyco"/>
    <property type="match status" value="1"/>
</dbReference>
<dbReference type="Pfam" id="PF03167">
    <property type="entry name" value="UDG"/>
    <property type="match status" value="1"/>
</dbReference>
<reference evidence="2" key="5">
    <citation type="submission" date="2024-05" db="EMBL/GenBank/DDBJ databases">
        <authorList>
            <person name="Sun Q."/>
            <person name="Zhou Y."/>
        </authorList>
    </citation>
    <scope>NUCLEOTIDE SEQUENCE</scope>
    <source>
        <strain evidence="2">CGMCC 1.12707</strain>
    </source>
</reference>
<evidence type="ECO:0000259" key="1">
    <source>
        <dbReference type="Pfam" id="PF03167"/>
    </source>
</evidence>
<evidence type="ECO:0000313" key="5">
    <source>
        <dbReference type="Proteomes" id="UP000650994"/>
    </source>
</evidence>
<evidence type="ECO:0000313" key="3">
    <source>
        <dbReference type="EMBL" id="SHK91102.1"/>
    </source>
</evidence>
<dbReference type="EMBL" id="FRBH01000004">
    <property type="protein sequence ID" value="SHK91102.1"/>
    <property type="molecule type" value="Genomic_DNA"/>
</dbReference>
<dbReference type="AlphaFoldDB" id="A0A1M6WBF9"/>
<reference evidence="3" key="2">
    <citation type="submission" date="2016-11" db="EMBL/GenBank/DDBJ databases">
        <authorList>
            <person name="Jaros S."/>
            <person name="Januszkiewicz K."/>
            <person name="Wedrychowicz H."/>
        </authorList>
    </citation>
    <scope>NUCLEOTIDE SEQUENCE [LARGE SCALE GENOMIC DNA]</scope>
    <source>
        <strain evidence="3">DSM 27989</strain>
    </source>
</reference>
<name>A0A1M6WBF9_9FLAO</name>
<dbReference type="CDD" id="cd10032">
    <property type="entry name" value="UDG-F6_HDG"/>
    <property type="match status" value="1"/>
</dbReference>